<name>A0A3N0E8Q0_9ACTN</name>
<evidence type="ECO:0000256" key="1">
    <source>
        <dbReference type="SAM" id="MobiDB-lite"/>
    </source>
</evidence>
<dbReference type="InterPro" id="IPR029058">
    <property type="entry name" value="AB_hydrolase_fold"/>
</dbReference>
<accession>A0A3N0E8Q0</accession>
<feature type="domain" description="AB hydrolase-1" evidence="2">
    <location>
        <begin position="25"/>
        <end position="269"/>
    </location>
</feature>
<comment type="caution">
    <text evidence="3">The sequence shown here is derived from an EMBL/GenBank/DDBJ whole genome shotgun (WGS) entry which is preliminary data.</text>
</comment>
<dbReference type="RefSeq" id="WP_123201662.1">
    <property type="nucleotide sequence ID" value="NZ_RJMB01000012.1"/>
</dbReference>
<dbReference type="GO" id="GO:0046503">
    <property type="term" value="P:glycerolipid catabolic process"/>
    <property type="evidence" value="ECO:0007669"/>
    <property type="project" value="TreeGrafter"/>
</dbReference>
<reference evidence="3 4" key="1">
    <citation type="submission" date="2018-11" db="EMBL/GenBank/DDBJ databases">
        <title>The genome draft of YIM 96095.</title>
        <authorList>
            <person name="Tang S.-K."/>
            <person name="Chunyu W.-X."/>
            <person name="Feng Y.-Z."/>
        </authorList>
    </citation>
    <scope>NUCLEOTIDE SEQUENCE [LARGE SCALE GENOMIC DNA]</scope>
    <source>
        <strain evidence="3 4">YIM 96095</strain>
    </source>
</reference>
<dbReference type="Proteomes" id="UP000269198">
    <property type="component" value="Unassembled WGS sequence"/>
</dbReference>
<dbReference type="PANTHER" id="PTHR43433">
    <property type="entry name" value="HYDROLASE, ALPHA/BETA FOLD FAMILY PROTEIN"/>
    <property type="match status" value="1"/>
</dbReference>
<dbReference type="AlphaFoldDB" id="A0A3N0E8Q0"/>
<evidence type="ECO:0000313" key="4">
    <source>
        <dbReference type="Proteomes" id="UP000269198"/>
    </source>
</evidence>
<proteinExistence type="predicted"/>
<protein>
    <submittedName>
        <fullName evidence="3">Alpha/beta hydrolase</fullName>
    </submittedName>
</protein>
<feature type="region of interest" description="Disordered" evidence="1">
    <location>
        <begin position="199"/>
        <end position="222"/>
    </location>
</feature>
<dbReference type="Gene3D" id="3.40.50.1820">
    <property type="entry name" value="alpha/beta hydrolase"/>
    <property type="match status" value="1"/>
</dbReference>
<evidence type="ECO:0000313" key="3">
    <source>
        <dbReference type="EMBL" id="RNL84169.1"/>
    </source>
</evidence>
<dbReference type="GO" id="GO:0004806">
    <property type="term" value="F:triacylglycerol lipase activity"/>
    <property type="evidence" value="ECO:0007669"/>
    <property type="project" value="TreeGrafter"/>
</dbReference>
<dbReference type="PANTHER" id="PTHR43433:SF5">
    <property type="entry name" value="AB HYDROLASE-1 DOMAIN-CONTAINING PROTEIN"/>
    <property type="match status" value="1"/>
</dbReference>
<sequence length="290" mass="31017">MEHTVNVTPNTRLWARTVGDPDASALLLVMGANAPGVMWPEELVTRLAEHHHVISYDHRDTGRSTHAFDTEPYAIRDLAGDAVAVLDALDVDRAHVVGMSLGGVLTQLLCLDHAERLRTATMMNTTALGSGLASENGASGGAELPGPSPELLALWEHIAEPRDREAELAWRVEHWRLLNGSVLPFDAAAFRRMEEGAVEHSGTHRNAGAHGRASQDGLERGAELTSVRTPTLVIEAPEDPVNPPPHSAHLARSIPGARLVTIPGMGHALNPVIVPRLAEEILGHTTGSVP</sequence>
<dbReference type="InterPro" id="IPR050471">
    <property type="entry name" value="AB_hydrolase"/>
</dbReference>
<keyword evidence="3" id="KW-0378">Hydrolase</keyword>
<dbReference type="OrthoDB" id="8957634at2"/>
<dbReference type="SUPFAM" id="SSF53474">
    <property type="entry name" value="alpha/beta-Hydrolases"/>
    <property type="match status" value="1"/>
</dbReference>
<organism evidence="3 4">
    <name type="scientific">Halostreptopolyspora alba</name>
    <dbReference type="NCBI Taxonomy" id="2487137"/>
    <lineage>
        <taxon>Bacteria</taxon>
        <taxon>Bacillati</taxon>
        <taxon>Actinomycetota</taxon>
        <taxon>Actinomycetes</taxon>
        <taxon>Streptosporangiales</taxon>
        <taxon>Nocardiopsidaceae</taxon>
        <taxon>Halostreptopolyspora</taxon>
    </lineage>
</organism>
<evidence type="ECO:0000259" key="2">
    <source>
        <dbReference type="Pfam" id="PF00561"/>
    </source>
</evidence>
<dbReference type="InterPro" id="IPR000073">
    <property type="entry name" value="AB_hydrolase_1"/>
</dbReference>
<dbReference type="EMBL" id="RJMB01000012">
    <property type="protein sequence ID" value="RNL84169.1"/>
    <property type="molecule type" value="Genomic_DNA"/>
</dbReference>
<gene>
    <name evidence="3" type="ORF">EFW17_13130</name>
</gene>
<dbReference type="Pfam" id="PF00561">
    <property type="entry name" value="Abhydrolase_1"/>
    <property type="match status" value="1"/>
</dbReference>
<keyword evidence="4" id="KW-1185">Reference proteome</keyword>